<sequence length="92" mass="10555">MVWNCLLWADEDDSFHQADELELHVQLHISCDSPQCAYIRWTWVLGNVSVPVEALLMQDRSSLFESEPQADATYSSKSRLRAGSRRLGEGDW</sequence>
<evidence type="ECO:0000313" key="2">
    <source>
        <dbReference type="Proteomes" id="UP000749293"/>
    </source>
</evidence>
<comment type="caution">
    <text evidence="1">The sequence shown here is derived from an EMBL/GenBank/DDBJ whole genome shotgun (WGS) entry which is preliminary data.</text>
</comment>
<accession>A0A9P4YSV1</accession>
<proteinExistence type="predicted"/>
<dbReference type="AlphaFoldDB" id="A0A9P4YSV1"/>
<gene>
    <name evidence="1" type="ORF">GMORB2_1742</name>
</gene>
<keyword evidence="2" id="KW-1185">Reference proteome</keyword>
<evidence type="ECO:0000313" key="1">
    <source>
        <dbReference type="EMBL" id="KAF4121902.1"/>
    </source>
</evidence>
<dbReference type="Proteomes" id="UP000749293">
    <property type="component" value="Unassembled WGS sequence"/>
</dbReference>
<reference evidence="1" key="1">
    <citation type="submission" date="2020-03" db="EMBL/GenBank/DDBJ databases">
        <title>Site-based positive gene gene selection in Geosmithia morbida across the United States reveals a broad range of putative effectors and factors for local host and environmental adapation.</title>
        <authorList>
            <person name="Onufrak A."/>
            <person name="Murdoch R.W."/>
            <person name="Gazis R."/>
            <person name="Huff M."/>
            <person name="Staton M."/>
            <person name="Klingeman W."/>
            <person name="Hadziabdic D."/>
        </authorList>
    </citation>
    <scope>NUCLEOTIDE SEQUENCE</scope>
    <source>
        <strain evidence="1">1262</strain>
    </source>
</reference>
<dbReference type="GeneID" id="55967972"/>
<dbReference type="RefSeq" id="XP_035320554.1">
    <property type="nucleotide sequence ID" value="XM_035463723.1"/>
</dbReference>
<organism evidence="1 2">
    <name type="scientific">Geosmithia morbida</name>
    <dbReference type="NCBI Taxonomy" id="1094350"/>
    <lineage>
        <taxon>Eukaryota</taxon>
        <taxon>Fungi</taxon>
        <taxon>Dikarya</taxon>
        <taxon>Ascomycota</taxon>
        <taxon>Pezizomycotina</taxon>
        <taxon>Sordariomycetes</taxon>
        <taxon>Hypocreomycetidae</taxon>
        <taxon>Hypocreales</taxon>
        <taxon>Bionectriaceae</taxon>
        <taxon>Geosmithia</taxon>
    </lineage>
</organism>
<protein>
    <submittedName>
        <fullName evidence="1">Uncharacterized protein</fullName>
    </submittedName>
</protein>
<name>A0A9P4YSV1_9HYPO</name>
<dbReference type="EMBL" id="JAANYQ010000011">
    <property type="protein sequence ID" value="KAF4121902.1"/>
    <property type="molecule type" value="Genomic_DNA"/>
</dbReference>